<dbReference type="RefSeq" id="WP_087488544.1">
    <property type="nucleotide sequence ID" value="NZ_CP015579.1"/>
</dbReference>
<dbReference type="GO" id="GO:0008270">
    <property type="term" value="F:zinc ion binding"/>
    <property type="evidence" value="ECO:0007669"/>
    <property type="project" value="InterPro"/>
</dbReference>
<keyword evidence="5" id="KW-1185">Reference proteome</keyword>
<gene>
    <name evidence="3" type="ORF">A7K98_10620</name>
    <name evidence="4" type="ORF">A7K99_10620</name>
</gene>
<dbReference type="InterPro" id="IPR024884">
    <property type="entry name" value="NAPE-PLD"/>
</dbReference>
<dbReference type="EMBL" id="CP015581">
    <property type="protein sequence ID" value="ARU98225.1"/>
    <property type="molecule type" value="Genomic_DNA"/>
</dbReference>
<reference evidence="5 6" key="1">
    <citation type="submission" date="2016-05" db="EMBL/GenBank/DDBJ databases">
        <title>Complete genome sequence of two 2,5-diketo-D-glunonic acid producing strain Tatumella citrea.</title>
        <authorList>
            <person name="Duan C."/>
            <person name="Yang J."/>
            <person name="Yang S."/>
        </authorList>
    </citation>
    <scope>NUCLEOTIDE SEQUENCE [LARGE SCALE GENOMIC DNA]</scope>
    <source>
        <strain evidence="4 5">ATCC 39140</strain>
        <strain evidence="3 6">DSM 13699</strain>
    </source>
</reference>
<accession>A0A1Y0L8T7</accession>
<dbReference type="InterPro" id="IPR001279">
    <property type="entry name" value="Metallo-B-lactamas"/>
</dbReference>
<protein>
    <submittedName>
        <fullName evidence="3">MBL fold metallo-hydrolase</fullName>
    </submittedName>
</protein>
<dbReference type="Pfam" id="PF12706">
    <property type="entry name" value="Lactamase_B_2"/>
    <property type="match status" value="1"/>
</dbReference>
<evidence type="ECO:0000256" key="1">
    <source>
        <dbReference type="SAM" id="MobiDB-lite"/>
    </source>
</evidence>
<evidence type="ECO:0000313" key="3">
    <source>
        <dbReference type="EMBL" id="ARU94185.1"/>
    </source>
</evidence>
<dbReference type="KEGG" id="tci:A7K98_10620"/>
<evidence type="ECO:0000259" key="2">
    <source>
        <dbReference type="Pfam" id="PF12706"/>
    </source>
</evidence>
<feature type="domain" description="Metallo-beta-lactamase" evidence="2">
    <location>
        <begin position="88"/>
        <end position="286"/>
    </location>
</feature>
<evidence type="ECO:0000313" key="6">
    <source>
        <dbReference type="Proteomes" id="UP000195814"/>
    </source>
</evidence>
<dbReference type="Proteomes" id="UP000195729">
    <property type="component" value="Chromosome"/>
</dbReference>
<dbReference type="OrthoDB" id="9805728at2"/>
<sequence length="330" mass="37464">MAWRNPWYDPAKSHHNPHGFRNSEPDSREKGDLKKWRKMRKQQGVPHPPAEGYAAFSRQWVTTLSLDGEDDRLWWLGHASLMLRITGRYLLIDPVFSRRASPLPFAGPERKTPTPLTVSELPHLDAVLISHNHYDHLDKPTIRQIIAAFPAVQFFVPLGLERWFKSLGARNVVSLDWWQSGMVAGAEIHAVPARHWSRRSLFDKNRSLWCGWVISNSRFRFWFSGDSGFTRSLLAIPQQLGPFTHAALPVGAYAPEWFMKNHHMSPAEAVVLFEAAGQPETVPIHWGVFELGDEGLDTPPLALSDAMSQYPQPVAARFSAWKIGESRPLS</sequence>
<dbReference type="Proteomes" id="UP000195814">
    <property type="component" value="Chromosome"/>
</dbReference>
<feature type="compositionally biased region" description="Basic and acidic residues" evidence="1">
    <location>
        <begin position="21"/>
        <end position="34"/>
    </location>
</feature>
<organism evidence="3 6">
    <name type="scientific">Tatumella citrea</name>
    <name type="common">Pantoea citrea</name>
    <dbReference type="NCBI Taxonomy" id="53336"/>
    <lineage>
        <taxon>Bacteria</taxon>
        <taxon>Pseudomonadati</taxon>
        <taxon>Pseudomonadota</taxon>
        <taxon>Gammaproteobacteria</taxon>
        <taxon>Enterobacterales</taxon>
        <taxon>Erwiniaceae</taxon>
        <taxon>Tatumella</taxon>
    </lineage>
</organism>
<keyword evidence="3" id="KW-0378">Hydrolase</keyword>
<evidence type="ECO:0000313" key="4">
    <source>
        <dbReference type="EMBL" id="ARU98225.1"/>
    </source>
</evidence>
<dbReference type="Gene3D" id="3.60.15.10">
    <property type="entry name" value="Ribonuclease Z/Hydroxyacylglutathione hydrolase-like"/>
    <property type="match status" value="1"/>
</dbReference>
<dbReference type="InterPro" id="IPR036866">
    <property type="entry name" value="RibonucZ/Hydroxyglut_hydro"/>
</dbReference>
<evidence type="ECO:0000313" key="5">
    <source>
        <dbReference type="Proteomes" id="UP000195729"/>
    </source>
</evidence>
<dbReference type="PANTHER" id="PTHR15032">
    <property type="entry name" value="N-ACYL-PHOSPHATIDYLETHANOLAMINE-HYDROLYZING PHOSPHOLIPASE D"/>
    <property type="match status" value="1"/>
</dbReference>
<dbReference type="GO" id="GO:0070290">
    <property type="term" value="F:N-acylphosphatidylethanolamine-specific phospholipase D activity"/>
    <property type="evidence" value="ECO:0007669"/>
    <property type="project" value="InterPro"/>
</dbReference>
<proteinExistence type="predicted"/>
<feature type="region of interest" description="Disordered" evidence="1">
    <location>
        <begin position="1"/>
        <end position="49"/>
    </location>
</feature>
<dbReference type="GO" id="GO:0005737">
    <property type="term" value="C:cytoplasm"/>
    <property type="evidence" value="ECO:0007669"/>
    <property type="project" value="TreeGrafter"/>
</dbReference>
<name>A0A1Y0L8T7_TATCI</name>
<dbReference type="PIRSF" id="PIRSF038896">
    <property type="entry name" value="NAPE-PLD"/>
    <property type="match status" value="1"/>
</dbReference>
<dbReference type="AlphaFoldDB" id="A0A1Y0L8T7"/>
<dbReference type="SUPFAM" id="SSF56281">
    <property type="entry name" value="Metallo-hydrolase/oxidoreductase"/>
    <property type="match status" value="1"/>
</dbReference>
<dbReference type="PANTHER" id="PTHR15032:SF4">
    <property type="entry name" value="N-ACYL-PHOSPHATIDYLETHANOLAMINE-HYDROLYZING PHOSPHOLIPASE D"/>
    <property type="match status" value="1"/>
</dbReference>
<dbReference type="EMBL" id="CP015579">
    <property type="protein sequence ID" value="ARU94185.1"/>
    <property type="molecule type" value="Genomic_DNA"/>
</dbReference>